<feature type="region of interest" description="Disordered" evidence="1">
    <location>
        <begin position="479"/>
        <end position="545"/>
    </location>
</feature>
<feature type="compositionally biased region" description="Basic and acidic residues" evidence="1">
    <location>
        <begin position="605"/>
        <end position="639"/>
    </location>
</feature>
<feature type="region of interest" description="Disordered" evidence="1">
    <location>
        <begin position="563"/>
        <end position="639"/>
    </location>
</feature>
<reference evidence="4" key="1">
    <citation type="journal article" date="2019" name="Int. J. Syst. Evol. Microbiol.">
        <title>The Global Catalogue of Microorganisms (GCM) 10K type strain sequencing project: providing services to taxonomists for standard genome sequencing and annotation.</title>
        <authorList>
            <consortium name="The Broad Institute Genomics Platform"/>
            <consortium name="The Broad Institute Genome Sequencing Center for Infectious Disease"/>
            <person name="Wu L."/>
            <person name="Ma J."/>
        </authorList>
    </citation>
    <scope>NUCLEOTIDE SEQUENCE [LARGE SCALE GENOMIC DNA]</scope>
    <source>
        <strain evidence="4">NBRC 106348</strain>
    </source>
</reference>
<evidence type="ECO:0000313" key="4">
    <source>
        <dbReference type="Proteomes" id="UP001157091"/>
    </source>
</evidence>
<sequence>MHDEAVPWWLDVELEAHGADPLGPAGAGVLVDPLDDLLVEVAGFEPPSDAPSLGALHTGAAFTGAGCVEASGAGGHGLEGLEDVAPGAALARVLERLEVADVSDEALIEVVAAAERLRSWALGAQVTAVAELTARAGGSSVAVDGVGAQVAARLCVTGRAADLLVDLAAGLGELPEVADALMDGRVDERRARVLVDAVVDVPQQDRRDLIAPLVGTRAVPGPACRLTGPRLRDRVRRVVAAHDPTGANRRRERVRGTRCVRFEPAGDAMAYLTALLPADDAARVRAHLDALSVPTHRMPDEARSLDQVRADTLVALLTGSRPALGDDAGEPCDSGQVRGAGRAVTGDPVGVHAGRPSSAAVAAWTPPSVRTVVHVTVAASTLLGADDAPGDLAGFGPIAAELARELASAGGPSGGDVTWQRILTDPVTGAATDVSRRTYRPGVVLGDLVRTRDATCTFPGCRVPASRCDLDHVEPFDHRRAEAGRNVRGNDGGDGRGAAGPRPPGQTRADNLHPVCRRHHNLKTHHGWSTTRDPMTGTVTWTTPSGHVHEVGAHVTDLARLDDDFSAAPGDGGVAGSDTRQSGPWTEGRARTSHGVRTRRPSPSSDRRSTERRPAERPTNKDQATESPSDRQPDDEPPF</sequence>
<feature type="compositionally biased region" description="Basic residues" evidence="1">
    <location>
        <begin position="515"/>
        <end position="526"/>
    </location>
</feature>
<feature type="compositionally biased region" description="Polar residues" evidence="1">
    <location>
        <begin position="527"/>
        <end position="545"/>
    </location>
</feature>
<dbReference type="CDD" id="cd00085">
    <property type="entry name" value="HNHc"/>
    <property type="match status" value="1"/>
</dbReference>
<dbReference type="Pfam" id="PF02720">
    <property type="entry name" value="DUF222"/>
    <property type="match status" value="1"/>
</dbReference>
<dbReference type="EMBL" id="BSUK01000001">
    <property type="protein sequence ID" value="GMA24292.1"/>
    <property type="molecule type" value="Genomic_DNA"/>
</dbReference>
<organism evidence="3 4">
    <name type="scientific">Luteimicrobium album</name>
    <dbReference type="NCBI Taxonomy" id="1054550"/>
    <lineage>
        <taxon>Bacteria</taxon>
        <taxon>Bacillati</taxon>
        <taxon>Actinomycetota</taxon>
        <taxon>Actinomycetes</taxon>
        <taxon>Micrococcales</taxon>
        <taxon>Luteimicrobium</taxon>
    </lineage>
</organism>
<accession>A0ABQ6I1G2</accession>
<evidence type="ECO:0000313" key="3">
    <source>
        <dbReference type="EMBL" id="GMA24292.1"/>
    </source>
</evidence>
<dbReference type="InterPro" id="IPR003615">
    <property type="entry name" value="HNH_nuc"/>
</dbReference>
<name>A0ABQ6I1G2_9MICO</name>
<dbReference type="InterPro" id="IPR003870">
    <property type="entry name" value="DUF222"/>
</dbReference>
<evidence type="ECO:0000259" key="2">
    <source>
        <dbReference type="Pfam" id="PF02720"/>
    </source>
</evidence>
<comment type="caution">
    <text evidence="3">The sequence shown here is derived from an EMBL/GenBank/DDBJ whole genome shotgun (WGS) entry which is preliminary data.</text>
</comment>
<proteinExistence type="predicted"/>
<gene>
    <name evidence="3" type="ORF">GCM10025864_20510</name>
</gene>
<evidence type="ECO:0000256" key="1">
    <source>
        <dbReference type="SAM" id="MobiDB-lite"/>
    </source>
</evidence>
<keyword evidence="4" id="KW-1185">Reference proteome</keyword>
<feature type="compositionally biased region" description="Basic residues" evidence="1">
    <location>
        <begin position="591"/>
        <end position="600"/>
    </location>
</feature>
<dbReference type="Proteomes" id="UP001157091">
    <property type="component" value="Unassembled WGS sequence"/>
</dbReference>
<feature type="domain" description="DUF222" evidence="2">
    <location>
        <begin position="109"/>
        <end position="453"/>
    </location>
</feature>
<protein>
    <recommendedName>
        <fullName evidence="2">DUF222 domain-containing protein</fullName>
    </recommendedName>
</protein>